<dbReference type="NCBIfam" id="NF006681">
    <property type="entry name" value="PRK09229.1-2"/>
    <property type="match status" value="1"/>
</dbReference>
<evidence type="ECO:0000256" key="2">
    <source>
        <dbReference type="ARBA" id="ARBA00022723"/>
    </source>
</evidence>
<dbReference type="InterPro" id="IPR051607">
    <property type="entry name" value="Metallo-dep_hydrolases"/>
</dbReference>
<dbReference type="InterPro" id="IPR006680">
    <property type="entry name" value="Amidohydro-rel"/>
</dbReference>
<dbReference type="GO" id="GO:0046872">
    <property type="term" value="F:metal ion binding"/>
    <property type="evidence" value="ECO:0007669"/>
    <property type="project" value="UniProtKB-KW"/>
</dbReference>
<dbReference type="SUPFAM" id="SSF51556">
    <property type="entry name" value="Metallo-dependent hydrolases"/>
    <property type="match status" value="1"/>
</dbReference>
<accession>A0A401U7Q4</accession>
<comment type="caution">
    <text evidence="6">The sequence shown here is derived from an EMBL/GenBank/DDBJ whole genome shotgun (WGS) entry which is preliminary data.</text>
</comment>
<evidence type="ECO:0000256" key="1">
    <source>
        <dbReference type="ARBA" id="ARBA00001947"/>
    </source>
</evidence>
<keyword evidence="4" id="KW-0862">Zinc</keyword>
<dbReference type="PANTHER" id="PTHR11271">
    <property type="entry name" value="GUANINE DEAMINASE"/>
    <property type="match status" value="1"/>
</dbReference>
<sequence>METQPIPYKTFRFNQLWYNQAWLAPAFVCLDERGCILSISSETPTEAAAIEYVNGIALPGFQNAHSHAFQYAMAGLAEQHAPGTSDDFWTWREAMYQCALAVNPDEVEAIAAMLYAEMVRHGYSHVVEFHYLHHDKDGKPYNNLGEMGERMVAAAVTAGINITLIPVFYQKGGFGAEPQARQRRFISRTIEDYFHLLDDSAEIVKQHQHAKLGFSVHSLRAVDLEDIKSTYQQGPKNIPFHLHIAEQKKEIEDCLAYTQQRPVEWLLNNLPVNERFHLVHATHLSDEEVKNLAQAKADVVLCPSTEGNLGDGIFRMKDYVRYGGKWCIGTDSHIGINPLEEFRMIDYRQRLITNQRNTFEGNAAAYLVQTETTNGRVAMGLGDASPFEIDQAFHAVVYNAASPLLANTSNEKLMASIVYAADSAMVLGTIMHGRWIVKENRHVRNEVIQSAFAKAMQSIKNR</sequence>
<protein>
    <submittedName>
        <fullName evidence="6">Formimidoylglutamate deiminase</fullName>
    </submittedName>
</protein>
<dbReference type="OrthoDB" id="9807210at2"/>
<dbReference type="EMBL" id="BHXQ01000002">
    <property type="protein sequence ID" value="GCC50920.1"/>
    <property type="molecule type" value="Genomic_DNA"/>
</dbReference>
<gene>
    <name evidence="6" type="primary">hutF</name>
    <name evidence="6" type="ORF">SanaruYs_11390</name>
</gene>
<dbReference type="RefSeq" id="WP_127121574.1">
    <property type="nucleotide sequence ID" value="NZ_BHXQ01000002.1"/>
</dbReference>
<dbReference type="InterPro" id="IPR010252">
    <property type="entry name" value="HutF"/>
</dbReference>
<comment type="cofactor">
    <cofactor evidence="1">
        <name>Zn(2+)</name>
        <dbReference type="ChEBI" id="CHEBI:29105"/>
    </cofactor>
</comment>
<keyword evidence="7" id="KW-1185">Reference proteome</keyword>
<reference evidence="6 7" key="1">
    <citation type="submission" date="2018-11" db="EMBL/GenBank/DDBJ databases">
        <title>Chryseotalea sanarue gen. nov., sp., nov., a member of the family Cytophagaceae, isolated from a brackish lake in Hamamatsu Japan.</title>
        <authorList>
            <person name="Maejima Y."/>
            <person name="Iino T."/>
            <person name="Muraguchi Y."/>
            <person name="Fukuda K."/>
            <person name="Ohkuma M."/>
            <person name="Moriuchi R."/>
            <person name="Dohra H."/>
            <person name="Kimbara K."/>
            <person name="Shintani M."/>
        </authorList>
    </citation>
    <scope>NUCLEOTIDE SEQUENCE [LARGE SCALE GENOMIC DNA]</scope>
    <source>
        <strain evidence="6 7">Ys</strain>
    </source>
</reference>
<name>A0A401U7Q4_9BACT</name>
<dbReference type="PANTHER" id="PTHR11271:SF48">
    <property type="entry name" value="AMIDOHYDROLASE-RELATED DOMAIN-CONTAINING PROTEIN"/>
    <property type="match status" value="1"/>
</dbReference>
<organism evidence="6 7">
    <name type="scientific">Chryseotalea sanaruensis</name>
    <dbReference type="NCBI Taxonomy" id="2482724"/>
    <lineage>
        <taxon>Bacteria</taxon>
        <taxon>Pseudomonadati</taxon>
        <taxon>Bacteroidota</taxon>
        <taxon>Cytophagia</taxon>
        <taxon>Cytophagales</taxon>
        <taxon>Chryseotaleaceae</taxon>
        <taxon>Chryseotalea</taxon>
    </lineage>
</organism>
<evidence type="ECO:0000313" key="6">
    <source>
        <dbReference type="EMBL" id="GCC50920.1"/>
    </source>
</evidence>
<dbReference type="GO" id="GO:0019239">
    <property type="term" value="F:deaminase activity"/>
    <property type="evidence" value="ECO:0007669"/>
    <property type="project" value="TreeGrafter"/>
</dbReference>
<dbReference type="Pfam" id="PF01979">
    <property type="entry name" value="Amidohydro_1"/>
    <property type="match status" value="1"/>
</dbReference>
<dbReference type="AlphaFoldDB" id="A0A401U7Q4"/>
<dbReference type="Gene3D" id="3.20.20.140">
    <property type="entry name" value="Metal-dependent hydrolases"/>
    <property type="match status" value="1"/>
</dbReference>
<dbReference type="Gene3D" id="2.30.40.10">
    <property type="entry name" value="Urease, subunit C, domain 1"/>
    <property type="match status" value="1"/>
</dbReference>
<dbReference type="Proteomes" id="UP000288227">
    <property type="component" value="Unassembled WGS sequence"/>
</dbReference>
<proteinExistence type="predicted"/>
<dbReference type="InterPro" id="IPR032466">
    <property type="entry name" value="Metal_Hydrolase"/>
</dbReference>
<evidence type="ECO:0000256" key="4">
    <source>
        <dbReference type="ARBA" id="ARBA00022833"/>
    </source>
</evidence>
<keyword evidence="3" id="KW-0378">Hydrolase</keyword>
<feature type="domain" description="Amidohydrolase-related" evidence="5">
    <location>
        <begin position="56"/>
        <end position="435"/>
    </location>
</feature>
<dbReference type="NCBIfam" id="TIGR02022">
    <property type="entry name" value="hutF"/>
    <property type="match status" value="1"/>
</dbReference>
<dbReference type="InterPro" id="IPR011059">
    <property type="entry name" value="Metal-dep_hydrolase_composite"/>
</dbReference>
<evidence type="ECO:0000256" key="3">
    <source>
        <dbReference type="ARBA" id="ARBA00022801"/>
    </source>
</evidence>
<evidence type="ECO:0000313" key="7">
    <source>
        <dbReference type="Proteomes" id="UP000288227"/>
    </source>
</evidence>
<evidence type="ECO:0000259" key="5">
    <source>
        <dbReference type="Pfam" id="PF01979"/>
    </source>
</evidence>
<dbReference type="GO" id="GO:0005829">
    <property type="term" value="C:cytosol"/>
    <property type="evidence" value="ECO:0007669"/>
    <property type="project" value="TreeGrafter"/>
</dbReference>
<keyword evidence="2" id="KW-0479">Metal-binding</keyword>